<dbReference type="InterPro" id="IPR013422">
    <property type="entry name" value="CRISPR-assoc_prot_Cas5_N"/>
</dbReference>
<accession>A0ABU3PAC2</accession>
<sequence>MHDYLVFQLQAPLSSWGEPAVGEFRGSATHPGQSALIGLLGAALGLERSDEAAHADLRDGFGYCVGLLSTGSLLRDYHTAQVPPRPALKGRPQATRRQEMAVPKRELSTILSTRDYRQNAAQLVALQAREGRPARYSLPQLASALRAPQFTLYLGRKSCAPAAPLWPQVLAAESARDAFSVYAERYEAARLAAADQGGSLPLEPLPALHSLAFDAHIEAGAPMDLSTQRKDRLIRRQGWQFGDREERIALIATEEP</sequence>
<dbReference type="Gene3D" id="3.30.70.2660">
    <property type="match status" value="1"/>
</dbReference>
<protein>
    <submittedName>
        <fullName evidence="2">Type I-E CRISPR-associated protein Cas5/CasD</fullName>
    </submittedName>
</protein>
<dbReference type="Proteomes" id="UP001246372">
    <property type="component" value="Unassembled WGS sequence"/>
</dbReference>
<reference evidence="2" key="1">
    <citation type="submission" date="2023-09" db="EMBL/GenBank/DDBJ databases">
        <title>Paucibacter sp. APW11 Genome sequencing and assembly.</title>
        <authorList>
            <person name="Kim I."/>
        </authorList>
    </citation>
    <scope>NUCLEOTIDE SEQUENCE</scope>
    <source>
        <strain evidence="2">APW11</strain>
    </source>
</reference>
<name>A0ABU3PAC2_9BURK</name>
<organism evidence="2 3">
    <name type="scientific">Roseateles aquae</name>
    <dbReference type="NCBI Taxonomy" id="3077235"/>
    <lineage>
        <taxon>Bacteria</taxon>
        <taxon>Pseudomonadati</taxon>
        <taxon>Pseudomonadota</taxon>
        <taxon>Betaproteobacteria</taxon>
        <taxon>Burkholderiales</taxon>
        <taxon>Sphaerotilaceae</taxon>
        <taxon>Roseateles</taxon>
    </lineage>
</organism>
<evidence type="ECO:0000313" key="2">
    <source>
        <dbReference type="EMBL" id="MDT8999522.1"/>
    </source>
</evidence>
<evidence type="ECO:0000313" key="3">
    <source>
        <dbReference type="Proteomes" id="UP001246372"/>
    </source>
</evidence>
<evidence type="ECO:0000256" key="1">
    <source>
        <dbReference type="ARBA" id="ARBA00023118"/>
    </source>
</evidence>
<dbReference type="InterPro" id="IPR021124">
    <property type="entry name" value="CRISPR-assoc_prot_Cas5"/>
</dbReference>
<dbReference type="EMBL" id="JAVXZY010000003">
    <property type="protein sequence ID" value="MDT8999522.1"/>
    <property type="molecule type" value="Genomic_DNA"/>
</dbReference>
<dbReference type="RefSeq" id="WP_315650083.1">
    <property type="nucleotide sequence ID" value="NZ_JAVXZY010000003.1"/>
</dbReference>
<keyword evidence="3" id="KW-1185">Reference proteome</keyword>
<dbReference type="CDD" id="cd09645">
    <property type="entry name" value="Cas5_I-E"/>
    <property type="match status" value="1"/>
</dbReference>
<dbReference type="Pfam" id="PF09704">
    <property type="entry name" value="Cas_Cas5d"/>
    <property type="match status" value="1"/>
</dbReference>
<dbReference type="InterPro" id="IPR010147">
    <property type="entry name" value="CRISPR-assoc_prot_CasD"/>
</dbReference>
<dbReference type="NCBIfam" id="TIGR02593">
    <property type="entry name" value="CRISPR_cas5"/>
    <property type="match status" value="1"/>
</dbReference>
<comment type="caution">
    <text evidence="2">The sequence shown here is derived from an EMBL/GenBank/DDBJ whole genome shotgun (WGS) entry which is preliminary data.</text>
</comment>
<keyword evidence="1" id="KW-0051">Antiviral defense</keyword>
<dbReference type="NCBIfam" id="TIGR01868">
    <property type="entry name" value="casD_Cas5e"/>
    <property type="match status" value="1"/>
</dbReference>
<proteinExistence type="predicted"/>
<gene>
    <name evidence="2" type="primary">cas5e</name>
    <name evidence="2" type="ORF">RQP53_09610</name>
</gene>